<dbReference type="AlphaFoldDB" id="A0A849SL53"/>
<evidence type="ECO:0000256" key="2">
    <source>
        <dbReference type="ARBA" id="ARBA00022803"/>
    </source>
</evidence>
<reference evidence="5 6" key="1">
    <citation type="submission" date="2020-04" db="EMBL/GenBank/DDBJ databases">
        <title>Metagenomic profiling of ammonia- and methane-oxidizing microorganisms in a Dutch drinking water treatment plant.</title>
        <authorList>
            <person name="Poghosyan L."/>
            <person name="Leucker S."/>
        </authorList>
    </citation>
    <scope>NUCLEOTIDE SEQUENCE [LARGE SCALE GENOMIC DNA]</scope>
    <source>
        <strain evidence="5">S-RSF-IL-03</strain>
    </source>
</reference>
<accession>A0A849SL53</accession>
<sequence>MPATIAPPRRARIRLREWTVGLVILSAVVVAAVWMSSMRSQPSREAIALNNQGHDSLNSGRLQVARRHFQSALARSPRFAEAKLNLATVLHREGDDDAAAGLYGEVLREQPKRRELIAAAHYGLGEIDLQADAWPSAVAHLSAATLGDSARVEYPNNLAFALIRAGRTDEALATLRTAQQRFPGEPSLLKNAALAWFERARPDSALSAANAAVRLRPDFVAAWVLKTRSEAALGDLAAARASLATVERLGADESSVREAQDAVREAATPR</sequence>
<keyword evidence="4" id="KW-1133">Transmembrane helix</keyword>
<evidence type="ECO:0000256" key="1">
    <source>
        <dbReference type="ARBA" id="ARBA00022737"/>
    </source>
</evidence>
<keyword evidence="4" id="KW-0472">Membrane</keyword>
<keyword evidence="1" id="KW-0677">Repeat</keyword>
<feature type="region of interest" description="Disordered" evidence="3">
    <location>
        <begin position="250"/>
        <end position="270"/>
    </location>
</feature>
<feature type="transmembrane region" description="Helical" evidence="4">
    <location>
        <begin position="18"/>
        <end position="35"/>
    </location>
</feature>
<feature type="compositionally biased region" description="Basic and acidic residues" evidence="3">
    <location>
        <begin position="250"/>
        <end position="264"/>
    </location>
</feature>
<evidence type="ECO:0000313" key="5">
    <source>
        <dbReference type="EMBL" id="NOT35326.1"/>
    </source>
</evidence>
<dbReference type="PANTHER" id="PTHR45586">
    <property type="entry name" value="TPR REPEAT-CONTAINING PROTEIN PA4667"/>
    <property type="match status" value="1"/>
</dbReference>
<dbReference type="Proteomes" id="UP000580839">
    <property type="component" value="Unassembled WGS sequence"/>
</dbReference>
<gene>
    <name evidence="5" type="ORF">HOP12_14375</name>
</gene>
<dbReference type="SUPFAM" id="SSF48452">
    <property type="entry name" value="TPR-like"/>
    <property type="match status" value="1"/>
</dbReference>
<keyword evidence="2" id="KW-0802">TPR repeat</keyword>
<dbReference type="SMART" id="SM00028">
    <property type="entry name" value="TPR"/>
    <property type="match status" value="4"/>
</dbReference>
<organism evidence="5 6">
    <name type="scientific">Eiseniibacteriota bacterium</name>
    <dbReference type="NCBI Taxonomy" id="2212470"/>
    <lineage>
        <taxon>Bacteria</taxon>
        <taxon>Candidatus Eiseniibacteriota</taxon>
    </lineage>
</organism>
<dbReference type="EMBL" id="JABFRW010000189">
    <property type="protein sequence ID" value="NOT35326.1"/>
    <property type="molecule type" value="Genomic_DNA"/>
</dbReference>
<protein>
    <submittedName>
        <fullName evidence="5">Tetratricopeptide repeat protein</fullName>
    </submittedName>
</protein>
<name>A0A849SL53_UNCEI</name>
<dbReference type="Pfam" id="PF13432">
    <property type="entry name" value="TPR_16"/>
    <property type="match status" value="2"/>
</dbReference>
<evidence type="ECO:0000256" key="4">
    <source>
        <dbReference type="SAM" id="Phobius"/>
    </source>
</evidence>
<comment type="caution">
    <text evidence="5">The sequence shown here is derived from an EMBL/GenBank/DDBJ whole genome shotgun (WGS) entry which is preliminary data.</text>
</comment>
<keyword evidence="4" id="KW-0812">Transmembrane</keyword>
<evidence type="ECO:0000256" key="3">
    <source>
        <dbReference type="SAM" id="MobiDB-lite"/>
    </source>
</evidence>
<dbReference type="Gene3D" id="1.25.40.10">
    <property type="entry name" value="Tetratricopeptide repeat domain"/>
    <property type="match status" value="2"/>
</dbReference>
<dbReference type="InterPro" id="IPR051012">
    <property type="entry name" value="CellSynth/LPSAsmb/PSIAsmb"/>
</dbReference>
<proteinExistence type="predicted"/>
<dbReference type="InterPro" id="IPR019734">
    <property type="entry name" value="TPR_rpt"/>
</dbReference>
<evidence type="ECO:0000313" key="6">
    <source>
        <dbReference type="Proteomes" id="UP000580839"/>
    </source>
</evidence>
<dbReference type="PANTHER" id="PTHR45586:SF1">
    <property type="entry name" value="LIPOPOLYSACCHARIDE ASSEMBLY PROTEIN B"/>
    <property type="match status" value="1"/>
</dbReference>
<dbReference type="InterPro" id="IPR011990">
    <property type="entry name" value="TPR-like_helical_dom_sf"/>
</dbReference>